<dbReference type="InterPro" id="IPR054712">
    <property type="entry name" value="Cas3-like_dom"/>
</dbReference>
<dbReference type="Pfam" id="PF18395">
    <property type="entry name" value="Cas3_C"/>
    <property type="match status" value="1"/>
</dbReference>
<accession>A0ABV9DW16</accession>
<dbReference type="InterPro" id="IPR041372">
    <property type="entry name" value="Cas3_C"/>
</dbReference>
<dbReference type="InterPro" id="IPR027417">
    <property type="entry name" value="P-loop_NTPase"/>
</dbReference>
<dbReference type="Pfam" id="PF18019">
    <property type="entry name" value="Cas3_HD"/>
    <property type="match status" value="1"/>
</dbReference>
<evidence type="ECO:0000256" key="3">
    <source>
        <dbReference type="ARBA" id="ARBA00022723"/>
    </source>
</evidence>
<dbReference type="InterPro" id="IPR038257">
    <property type="entry name" value="CRISPR-assoc_Cas3_HD_sf"/>
</dbReference>
<dbReference type="Pfam" id="PF22590">
    <property type="entry name" value="Cas3-like_C_2"/>
    <property type="match status" value="1"/>
</dbReference>
<keyword evidence="10" id="KW-0255">Endonuclease</keyword>
<evidence type="ECO:0000313" key="11">
    <source>
        <dbReference type="Proteomes" id="UP001595923"/>
    </source>
</evidence>
<evidence type="ECO:0000256" key="8">
    <source>
        <dbReference type="ARBA" id="ARBA00023118"/>
    </source>
</evidence>
<dbReference type="CDD" id="cd09641">
    <property type="entry name" value="Cas3''_I"/>
    <property type="match status" value="1"/>
</dbReference>
<dbReference type="GO" id="GO:0004519">
    <property type="term" value="F:endonuclease activity"/>
    <property type="evidence" value="ECO:0007669"/>
    <property type="project" value="UniProtKB-KW"/>
</dbReference>
<dbReference type="PROSITE" id="PS51643">
    <property type="entry name" value="HD_CAS3"/>
    <property type="match status" value="1"/>
</dbReference>
<comment type="similarity">
    <text evidence="2">In the central section; belongs to the CRISPR-associated helicase Cas3 family.</text>
</comment>
<dbReference type="EMBL" id="JBHSFQ010000009">
    <property type="protein sequence ID" value="MFC4562563.1"/>
    <property type="molecule type" value="Genomic_DNA"/>
</dbReference>
<evidence type="ECO:0000256" key="1">
    <source>
        <dbReference type="ARBA" id="ARBA00006847"/>
    </source>
</evidence>
<dbReference type="InterPro" id="IPR011545">
    <property type="entry name" value="DEAD/DEAH_box_helicase_dom"/>
</dbReference>
<proteinExistence type="inferred from homology"/>
<keyword evidence="11" id="KW-1185">Reference proteome</keyword>
<protein>
    <submittedName>
        <fullName evidence="10">CRISPR-associated endonuclease Cas3</fullName>
    </submittedName>
</protein>
<evidence type="ECO:0000256" key="7">
    <source>
        <dbReference type="ARBA" id="ARBA00022840"/>
    </source>
</evidence>
<dbReference type="SUPFAM" id="SSF52540">
    <property type="entry name" value="P-loop containing nucleoside triphosphate hydrolases"/>
    <property type="match status" value="1"/>
</dbReference>
<keyword evidence="10" id="KW-0540">Nuclease</keyword>
<keyword evidence="3" id="KW-0479">Metal-binding</keyword>
<sequence length="965" mass="104186">MTTDALFPSPAARTIWGKTGKYSKTYTATDWHPLLAHMLDTMHIADRLWEHYLARSLRERFSAGLTGGTGAGESAGRAAFRWLAALHDIGKATPGFQSFSTHRFPDVLRLLPLSVHHEPQRHELMSAHLVRIFLEKKSWPPESIDWVANVVGGHHGVFPPPGFATTRRSASQLGGGNWREVQGELFTHATRLSGVDLSLLSANTPDIGAQMAISGAVIVADWLASDETLFPYGNSWPSDYPADSARISARFRSTMHLGDVWRPAPPADARTLYAQRFEINEPRSTQVLAHDLAVEAPTPGLMIVEAPTGEGKTEAALAAAEVLAARFGFNGLFFALPTQATANSVFDRVLGRWLKTQHPRPTVGLAHGKARRHPGYGKLLSGIGETQDDAYAASTWMRGAKLALLAPVVVGTIDQLLFAGVSARHVMLRHIGLANKVVVIDEIHAYDAYMSAILCKVLHWLGRHGVPVLLLSATLPEAQRHELLGAYTGAAKVEVQGSGYPRITWAPVPDDEQREAFGEPADADEAALPLQACSRPATTARGGNLTVEFAPEPADAATHVADLVSELISGGTDPADPTRASDATGHGCVLVLRNTVKRAQAAFDALSARFPGEVTLTHARFTAADRARLDADLTRRFGPPERAPGGEIVAENPHRPRRHIVVATQVAEQSLDVDFDVLVTDLAPVDLLLQRAGRCHRHDRPGPRPAGLEGPRMIITGYRTGAPGAPPAFPNGDGYPYRHHLLLRTLADLQDRPRASAPEGVTRRAVGVGVPADVPALIASVYGTSDLGPDTWRAAMAAAEASSRRDDEKLRVLAGSVLIATPEPGRFGLDQVQQHGGDHDADDEEQVARRLPVRPGAPSVEVLLLRRTGDSTAETVSLPAEGEMPLAVPLNRTPTDDEKDAILGQAIRLSADRVDTATLASPRGWRRAPWCSGLKVLFLNPKSDDAQQKGRTYRYSPYTGWQETT</sequence>
<comment type="caution">
    <text evidence="10">The sequence shown here is derived from an EMBL/GenBank/DDBJ whole genome shotgun (WGS) entry which is preliminary data.</text>
</comment>
<gene>
    <name evidence="10" type="ORF">ACFO4E_11925</name>
</gene>
<evidence type="ECO:0000313" key="10">
    <source>
        <dbReference type="EMBL" id="MFC4562563.1"/>
    </source>
</evidence>
<dbReference type="Pfam" id="PF00270">
    <property type="entry name" value="DEAD"/>
    <property type="match status" value="1"/>
</dbReference>
<evidence type="ECO:0000256" key="5">
    <source>
        <dbReference type="ARBA" id="ARBA00022801"/>
    </source>
</evidence>
<dbReference type="InterPro" id="IPR014001">
    <property type="entry name" value="Helicase_ATP-bd"/>
</dbReference>
<dbReference type="CDD" id="cd17930">
    <property type="entry name" value="DEXHc_cas3"/>
    <property type="match status" value="1"/>
</dbReference>
<evidence type="ECO:0000259" key="9">
    <source>
        <dbReference type="PROSITE" id="PS51643"/>
    </source>
</evidence>
<evidence type="ECO:0000256" key="4">
    <source>
        <dbReference type="ARBA" id="ARBA00022741"/>
    </source>
</evidence>
<dbReference type="Gene3D" id="1.10.3210.30">
    <property type="match status" value="1"/>
</dbReference>
<keyword evidence="6" id="KW-0347">Helicase</keyword>
<organism evidence="10 11">
    <name type="scientific">Nocardiopsis mangrovi</name>
    <dbReference type="NCBI Taxonomy" id="1179818"/>
    <lineage>
        <taxon>Bacteria</taxon>
        <taxon>Bacillati</taxon>
        <taxon>Actinomycetota</taxon>
        <taxon>Actinomycetes</taxon>
        <taxon>Streptosporangiales</taxon>
        <taxon>Nocardiopsidaceae</taxon>
        <taxon>Nocardiopsis</taxon>
    </lineage>
</organism>
<comment type="similarity">
    <text evidence="1">In the N-terminal section; belongs to the CRISPR-associated nuclease Cas3-HD family.</text>
</comment>
<dbReference type="Proteomes" id="UP001595923">
    <property type="component" value="Unassembled WGS sequence"/>
</dbReference>
<keyword evidence="8" id="KW-0051">Antiviral defense</keyword>
<evidence type="ECO:0000256" key="2">
    <source>
        <dbReference type="ARBA" id="ARBA00009046"/>
    </source>
</evidence>
<feature type="domain" description="HD Cas3-type" evidence="9">
    <location>
        <begin position="27"/>
        <end position="223"/>
    </location>
</feature>
<dbReference type="NCBIfam" id="TIGR01596">
    <property type="entry name" value="cas3_HD"/>
    <property type="match status" value="1"/>
</dbReference>
<dbReference type="SMART" id="SM00487">
    <property type="entry name" value="DEXDc"/>
    <property type="match status" value="1"/>
</dbReference>
<dbReference type="SUPFAM" id="SSF109604">
    <property type="entry name" value="HD-domain/PDEase-like"/>
    <property type="match status" value="1"/>
</dbReference>
<dbReference type="InterPro" id="IPR050547">
    <property type="entry name" value="DEAD_box_RNA_helicases"/>
</dbReference>
<keyword evidence="4" id="KW-0547">Nucleotide-binding</keyword>
<dbReference type="Gene3D" id="3.40.50.300">
    <property type="entry name" value="P-loop containing nucleotide triphosphate hydrolases"/>
    <property type="match status" value="2"/>
</dbReference>
<dbReference type="PANTHER" id="PTHR47963:SF9">
    <property type="entry name" value="CRISPR-ASSOCIATED ENDONUCLEASE_HELICASE CAS3"/>
    <property type="match status" value="1"/>
</dbReference>
<dbReference type="InterPro" id="IPR006483">
    <property type="entry name" value="CRISPR-assoc_Cas3_HD"/>
</dbReference>
<name>A0ABV9DW16_9ACTN</name>
<keyword evidence="5" id="KW-0378">Hydrolase</keyword>
<dbReference type="PANTHER" id="PTHR47963">
    <property type="entry name" value="DEAD-BOX ATP-DEPENDENT RNA HELICASE 47, MITOCHONDRIAL"/>
    <property type="match status" value="1"/>
</dbReference>
<reference evidence="11" key="1">
    <citation type="journal article" date="2019" name="Int. J. Syst. Evol. Microbiol.">
        <title>The Global Catalogue of Microorganisms (GCM) 10K type strain sequencing project: providing services to taxonomists for standard genome sequencing and annotation.</title>
        <authorList>
            <consortium name="The Broad Institute Genomics Platform"/>
            <consortium name="The Broad Institute Genome Sequencing Center for Infectious Disease"/>
            <person name="Wu L."/>
            <person name="Ma J."/>
        </authorList>
    </citation>
    <scope>NUCLEOTIDE SEQUENCE [LARGE SCALE GENOMIC DNA]</scope>
    <source>
        <strain evidence="11">XZYJ18</strain>
    </source>
</reference>
<dbReference type="RefSeq" id="WP_378573891.1">
    <property type="nucleotide sequence ID" value="NZ_JBHSFQ010000009.1"/>
</dbReference>
<evidence type="ECO:0000256" key="6">
    <source>
        <dbReference type="ARBA" id="ARBA00022806"/>
    </source>
</evidence>
<keyword evidence="7" id="KW-0067">ATP-binding</keyword>